<evidence type="ECO:0000256" key="2">
    <source>
        <dbReference type="ARBA" id="ARBA00022448"/>
    </source>
</evidence>
<dbReference type="Proteomes" id="UP000199400">
    <property type="component" value="Unassembled WGS sequence"/>
</dbReference>
<keyword evidence="3" id="KW-1134">Transmembrane beta strand</keyword>
<dbReference type="GO" id="GO:0009279">
    <property type="term" value="C:cell outer membrane"/>
    <property type="evidence" value="ECO:0007669"/>
    <property type="project" value="UniProtKB-SubCell"/>
</dbReference>
<dbReference type="SUPFAM" id="SSF49464">
    <property type="entry name" value="Carboxypeptidase regulatory domain-like"/>
    <property type="match status" value="1"/>
</dbReference>
<dbReference type="EMBL" id="FOMX01000015">
    <property type="protein sequence ID" value="SFE56628.1"/>
    <property type="molecule type" value="Genomic_DNA"/>
</dbReference>
<dbReference type="Gene3D" id="2.40.170.20">
    <property type="entry name" value="TonB-dependent receptor, beta-barrel domain"/>
    <property type="match status" value="1"/>
</dbReference>
<sequence>MRRWFQGHVALAMYLGACLEAQAAPSPRPPRPPPQVSEPCAGRDDCGTLRARVRAAGLRTALAEVRVVIVGAGGFTTAIETDAAGRLAVDLPPGKVQVVIAAPGFERLAETIEIRRRATTERQLFPRPTEWNPYRTVVRNTTEKRPEAGARSLSREEIATMPGSQGDPLRALQNLPGVARTPGGLGLLVLRGASPLQSGVFIGEHPVPRAFHALALASVVPADVIERLDFVPGNFDSRYGNASGGMVVIEPRRGRRDGVHGHIGVDLRAASALVEGPLGKRGSFIVGAQRGYVDAGLRAFMSITDSNGTVLPTYYDYQAMVDFPLKRGASISARVIGAGDRIRFRFRDYEKEGGFTDAIDYRSSFHRVDFTYRQKLGAWSAMVSPALRFDVGRQLIEVEEREQFRRDYVGSLRAELQRSMSKRFDLIVGADLIVDHYRARGQVPDGVSWPPPEQSARGEQTWLGLYSSGRLRLGSLLLVPGFRASAFAVGSERAFALDPRLNGLWEVSDRWRVRFGAGLYSQSRLSEFGVDARIVPSSGQIGTNQVVLPAYFANFEPAFAVIPGQNSLRVIRALQLSAGASHDLPADMTIDATAFYRDQDNANPPLSLGGFPTRLTYGRTYGLELLLRKPLTRRLYGWLAYTLMHSQLRFDPQYGDPGGRRPGDFDQRHNLTIVASIKLGRGWQIGGRFRLVSGQPYTPVIGSIEYEGGYLPIRGLQNSARFPPFHQLDLRVDRRWIYKRVSFLAYLDVLNVYNHQNIEMYVYSYDFRDTVGGFGLPIFPSLGLRLDY</sequence>
<evidence type="ECO:0000256" key="4">
    <source>
        <dbReference type="ARBA" id="ARBA00022692"/>
    </source>
</evidence>
<dbReference type="InterPro" id="IPR036942">
    <property type="entry name" value="Beta-barrel_TonB_sf"/>
</dbReference>
<name>A0A1I2BLE4_9BACT</name>
<organism evidence="11 12">
    <name type="scientific">Nannocystis exedens</name>
    <dbReference type="NCBI Taxonomy" id="54"/>
    <lineage>
        <taxon>Bacteria</taxon>
        <taxon>Pseudomonadati</taxon>
        <taxon>Myxococcota</taxon>
        <taxon>Polyangia</taxon>
        <taxon>Nannocystales</taxon>
        <taxon>Nannocystaceae</taxon>
        <taxon>Nannocystis</taxon>
    </lineage>
</organism>
<dbReference type="Gene3D" id="2.60.40.1120">
    <property type="entry name" value="Carboxypeptidase-like, regulatory domain"/>
    <property type="match status" value="1"/>
</dbReference>
<gene>
    <name evidence="11" type="ORF">SAMN02745121_04731</name>
</gene>
<dbReference type="PANTHER" id="PTHR30069:SF29">
    <property type="entry name" value="HEMOGLOBIN AND HEMOGLOBIN-HAPTOGLOBIN-BINDING PROTEIN 1-RELATED"/>
    <property type="match status" value="1"/>
</dbReference>
<protein>
    <submittedName>
        <fullName evidence="11">Outer membrane receptor for ferrienterochelin and colicins</fullName>
    </submittedName>
</protein>
<evidence type="ECO:0000256" key="1">
    <source>
        <dbReference type="ARBA" id="ARBA00004571"/>
    </source>
</evidence>
<keyword evidence="11" id="KW-0675">Receptor</keyword>
<proteinExistence type="predicted"/>
<evidence type="ECO:0000256" key="5">
    <source>
        <dbReference type="ARBA" id="ARBA00022729"/>
    </source>
</evidence>
<dbReference type="RefSeq" id="WP_170135453.1">
    <property type="nucleotide sequence ID" value="NZ_FOMX01000015.1"/>
</dbReference>
<accession>A0A1I2BLE4</accession>
<dbReference type="InterPro" id="IPR008969">
    <property type="entry name" value="CarboxyPept-like_regulatory"/>
</dbReference>
<feature type="chain" id="PRO_5011784477" evidence="9">
    <location>
        <begin position="24"/>
        <end position="788"/>
    </location>
</feature>
<comment type="subcellular location">
    <subcellularLocation>
        <location evidence="1">Cell outer membrane</location>
        <topology evidence="1">Multi-pass membrane protein</topology>
    </subcellularLocation>
</comment>
<feature type="region of interest" description="Disordered" evidence="8">
    <location>
        <begin position="23"/>
        <end position="43"/>
    </location>
</feature>
<keyword evidence="5 9" id="KW-0732">Signal</keyword>
<evidence type="ECO:0000256" key="7">
    <source>
        <dbReference type="ARBA" id="ARBA00023237"/>
    </source>
</evidence>
<evidence type="ECO:0000313" key="12">
    <source>
        <dbReference type="Proteomes" id="UP000199400"/>
    </source>
</evidence>
<keyword evidence="4" id="KW-0812">Transmembrane</keyword>
<evidence type="ECO:0000256" key="3">
    <source>
        <dbReference type="ARBA" id="ARBA00022452"/>
    </source>
</evidence>
<keyword evidence="2" id="KW-0813">Transport</keyword>
<keyword evidence="6" id="KW-0472">Membrane</keyword>
<dbReference type="AlphaFoldDB" id="A0A1I2BLE4"/>
<evidence type="ECO:0000256" key="8">
    <source>
        <dbReference type="SAM" id="MobiDB-lite"/>
    </source>
</evidence>
<dbReference type="SUPFAM" id="SSF56935">
    <property type="entry name" value="Porins"/>
    <property type="match status" value="1"/>
</dbReference>
<evidence type="ECO:0000259" key="10">
    <source>
        <dbReference type="Pfam" id="PF07715"/>
    </source>
</evidence>
<dbReference type="PANTHER" id="PTHR30069">
    <property type="entry name" value="TONB-DEPENDENT OUTER MEMBRANE RECEPTOR"/>
    <property type="match status" value="1"/>
</dbReference>
<dbReference type="Pfam" id="PF07715">
    <property type="entry name" value="Plug"/>
    <property type="match status" value="1"/>
</dbReference>
<dbReference type="InterPro" id="IPR012910">
    <property type="entry name" value="Plug_dom"/>
</dbReference>
<reference evidence="12" key="1">
    <citation type="submission" date="2016-10" db="EMBL/GenBank/DDBJ databases">
        <authorList>
            <person name="Varghese N."/>
            <person name="Submissions S."/>
        </authorList>
    </citation>
    <scope>NUCLEOTIDE SEQUENCE [LARGE SCALE GENOMIC DNA]</scope>
    <source>
        <strain evidence="12">ATCC 25963</strain>
    </source>
</reference>
<dbReference type="GO" id="GO:0044718">
    <property type="term" value="P:siderophore transmembrane transport"/>
    <property type="evidence" value="ECO:0007669"/>
    <property type="project" value="TreeGrafter"/>
</dbReference>
<evidence type="ECO:0000256" key="6">
    <source>
        <dbReference type="ARBA" id="ARBA00023136"/>
    </source>
</evidence>
<dbReference type="STRING" id="54.SAMN02745121_04731"/>
<dbReference type="Gene3D" id="2.170.130.10">
    <property type="entry name" value="TonB-dependent receptor, plug domain"/>
    <property type="match status" value="1"/>
</dbReference>
<keyword evidence="12" id="KW-1185">Reference proteome</keyword>
<feature type="domain" description="TonB-dependent receptor plug" evidence="10">
    <location>
        <begin position="152"/>
        <end position="245"/>
    </location>
</feature>
<feature type="compositionally biased region" description="Pro residues" evidence="8">
    <location>
        <begin position="26"/>
        <end position="36"/>
    </location>
</feature>
<dbReference type="InterPro" id="IPR037066">
    <property type="entry name" value="Plug_dom_sf"/>
</dbReference>
<dbReference type="InterPro" id="IPR039426">
    <property type="entry name" value="TonB-dep_rcpt-like"/>
</dbReference>
<evidence type="ECO:0000313" key="11">
    <source>
        <dbReference type="EMBL" id="SFE56628.1"/>
    </source>
</evidence>
<feature type="signal peptide" evidence="9">
    <location>
        <begin position="1"/>
        <end position="23"/>
    </location>
</feature>
<evidence type="ECO:0000256" key="9">
    <source>
        <dbReference type="SAM" id="SignalP"/>
    </source>
</evidence>
<keyword evidence="7" id="KW-0998">Cell outer membrane</keyword>
<dbReference type="GO" id="GO:0015344">
    <property type="term" value="F:siderophore uptake transmembrane transporter activity"/>
    <property type="evidence" value="ECO:0007669"/>
    <property type="project" value="TreeGrafter"/>
</dbReference>